<dbReference type="Proteomes" id="UP000663873">
    <property type="component" value="Unassembled WGS sequence"/>
</dbReference>
<evidence type="ECO:0000313" key="3">
    <source>
        <dbReference type="Proteomes" id="UP000663873"/>
    </source>
</evidence>
<evidence type="ECO:0000313" key="2">
    <source>
        <dbReference type="EMBL" id="CAF4882163.1"/>
    </source>
</evidence>
<dbReference type="AlphaFoldDB" id="A0A821TZH3"/>
<evidence type="ECO:0000256" key="1">
    <source>
        <dbReference type="SAM" id="MobiDB-lite"/>
    </source>
</evidence>
<organism evidence="2 3">
    <name type="scientific">Rotaria socialis</name>
    <dbReference type="NCBI Taxonomy" id="392032"/>
    <lineage>
        <taxon>Eukaryota</taxon>
        <taxon>Metazoa</taxon>
        <taxon>Spiralia</taxon>
        <taxon>Gnathifera</taxon>
        <taxon>Rotifera</taxon>
        <taxon>Eurotatoria</taxon>
        <taxon>Bdelloidea</taxon>
        <taxon>Philodinida</taxon>
        <taxon>Philodinidae</taxon>
        <taxon>Rotaria</taxon>
    </lineage>
</organism>
<feature type="compositionally biased region" description="Low complexity" evidence="1">
    <location>
        <begin position="19"/>
        <end position="35"/>
    </location>
</feature>
<feature type="non-terminal residue" evidence="2">
    <location>
        <position position="72"/>
    </location>
</feature>
<sequence length="72" mass="7582">MTSPSTKNARVIRLSIAKSGSSTFDQQTDSTSPSTIRLLASPKSDSDTSPSHSNAISDKGEPVPLVPKQINI</sequence>
<keyword evidence="3" id="KW-1185">Reference proteome</keyword>
<feature type="region of interest" description="Disordered" evidence="1">
    <location>
        <begin position="19"/>
        <end position="72"/>
    </location>
</feature>
<protein>
    <submittedName>
        <fullName evidence="2">Uncharacterized protein</fullName>
    </submittedName>
</protein>
<comment type="caution">
    <text evidence="2">The sequence shown here is derived from an EMBL/GenBank/DDBJ whole genome shotgun (WGS) entry which is preliminary data.</text>
</comment>
<accession>A0A821TZH3</accession>
<reference evidence="2" key="1">
    <citation type="submission" date="2021-02" db="EMBL/GenBank/DDBJ databases">
        <authorList>
            <person name="Nowell W R."/>
        </authorList>
    </citation>
    <scope>NUCLEOTIDE SEQUENCE</scope>
</reference>
<dbReference type="EMBL" id="CAJOBP010070736">
    <property type="protein sequence ID" value="CAF4882163.1"/>
    <property type="molecule type" value="Genomic_DNA"/>
</dbReference>
<gene>
    <name evidence="2" type="ORF">UJA718_LOCUS44736</name>
</gene>
<proteinExistence type="predicted"/>
<name>A0A821TZH3_9BILA</name>
<feature type="compositionally biased region" description="Polar residues" evidence="1">
    <location>
        <begin position="47"/>
        <end position="56"/>
    </location>
</feature>